<dbReference type="Proteomes" id="UP000095492">
    <property type="component" value="Unassembled WGS sequence"/>
</dbReference>
<dbReference type="InterPro" id="IPR013321">
    <property type="entry name" value="Arc_rbn_hlx_hlx"/>
</dbReference>
<name>A0A173RTG2_EUBRA</name>
<dbReference type="GO" id="GO:0006351">
    <property type="term" value="P:DNA-templated transcription"/>
    <property type="evidence" value="ECO:0007669"/>
    <property type="project" value="TreeGrafter"/>
</dbReference>
<evidence type="ECO:0000256" key="2">
    <source>
        <dbReference type="ARBA" id="ARBA00022649"/>
    </source>
</evidence>
<comment type="similarity">
    <text evidence="1">Belongs to the RelB/DinJ antitoxin family.</text>
</comment>
<organism evidence="3 4">
    <name type="scientific">Eubacterium ramulus</name>
    <dbReference type="NCBI Taxonomy" id="39490"/>
    <lineage>
        <taxon>Bacteria</taxon>
        <taxon>Bacillati</taxon>
        <taxon>Bacillota</taxon>
        <taxon>Clostridia</taxon>
        <taxon>Eubacteriales</taxon>
        <taxon>Eubacteriaceae</taxon>
        <taxon>Eubacterium</taxon>
    </lineage>
</organism>
<proteinExistence type="inferred from homology"/>
<dbReference type="RefSeq" id="WP_055289303.1">
    <property type="nucleotide sequence ID" value="NZ_CP173382.1"/>
</dbReference>
<dbReference type="InterPro" id="IPR007337">
    <property type="entry name" value="RelB/DinJ"/>
</dbReference>
<gene>
    <name evidence="3" type="ORF">ERS852448_00594</name>
</gene>
<accession>A0A173RTG2</accession>
<dbReference type="EMBL" id="CYYA01000003">
    <property type="protein sequence ID" value="CUM81270.1"/>
    <property type="molecule type" value="Genomic_DNA"/>
</dbReference>
<dbReference type="AlphaFoldDB" id="A0A173RTG2"/>
<dbReference type="STRING" id="39490.ERS852448_00594"/>
<dbReference type="Pfam" id="PF04221">
    <property type="entry name" value="RelB"/>
    <property type="match status" value="1"/>
</dbReference>
<dbReference type="NCBIfam" id="TIGR02384">
    <property type="entry name" value="RelB_DinJ"/>
    <property type="match status" value="1"/>
</dbReference>
<sequence length="97" mass="11167">MASTIQVRVDDDIKTKADMLFKDLGMDTTTAIRIFLVQAIANDGFPFEIKKKTINPYRTLSESEFMDKLEISRMHANQGDYRDADDVIAEMRNRYGL</sequence>
<evidence type="ECO:0000313" key="4">
    <source>
        <dbReference type="Proteomes" id="UP000095492"/>
    </source>
</evidence>
<dbReference type="GeneID" id="97392089"/>
<dbReference type="GO" id="GO:0006355">
    <property type="term" value="P:regulation of DNA-templated transcription"/>
    <property type="evidence" value="ECO:0007669"/>
    <property type="project" value="InterPro"/>
</dbReference>
<evidence type="ECO:0000256" key="1">
    <source>
        <dbReference type="ARBA" id="ARBA00010562"/>
    </source>
</evidence>
<dbReference type="OrthoDB" id="9808267at2"/>
<keyword evidence="2" id="KW-1277">Toxin-antitoxin system</keyword>
<dbReference type="PANTHER" id="PTHR38781">
    <property type="entry name" value="ANTITOXIN DINJ-RELATED"/>
    <property type="match status" value="1"/>
</dbReference>
<dbReference type="PANTHER" id="PTHR38781:SF1">
    <property type="entry name" value="ANTITOXIN DINJ-RELATED"/>
    <property type="match status" value="1"/>
</dbReference>
<dbReference type="Gene3D" id="1.10.1220.10">
    <property type="entry name" value="Met repressor-like"/>
    <property type="match status" value="1"/>
</dbReference>
<evidence type="ECO:0000313" key="3">
    <source>
        <dbReference type="EMBL" id="CUM81270.1"/>
    </source>
</evidence>
<protein>
    <submittedName>
        <fullName evidence="3">Addiction module antitoxin, RelB/DinJ family</fullName>
    </submittedName>
</protein>
<reference evidence="3 4" key="1">
    <citation type="submission" date="2015-09" db="EMBL/GenBank/DDBJ databases">
        <authorList>
            <consortium name="Pathogen Informatics"/>
        </authorList>
    </citation>
    <scope>NUCLEOTIDE SEQUENCE [LARGE SCALE GENOMIC DNA]</scope>
    <source>
        <strain evidence="3 4">2789STDY5608891</strain>
    </source>
</reference>